<reference evidence="7" key="1">
    <citation type="submission" date="2016-11" db="EMBL/GenBank/DDBJ databases">
        <authorList>
            <person name="Varghese N."/>
            <person name="Submissions S."/>
        </authorList>
    </citation>
    <scope>NUCLEOTIDE SEQUENCE [LARGE SCALE GENOMIC DNA]</scope>
    <source>
        <strain evidence="7">DSM 26884</strain>
    </source>
</reference>
<dbReference type="GO" id="GO:0016787">
    <property type="term" value="F:hydrolase activity"/>
    <property type="evidence" value="ECO:0007669"/>
    <property type="project" value="UniProtKB-KW"/>
</dbReference>
<gene>
    <name evidence="6" type="ORF">SAMN05444350_117104</name>
</gene>
<keyword evidence="7" id="KW-1185">Reference proteome</keyword>
<keyword evidence="2" id="KW-1277">Toxin-antitoxin system</keyword>
<dbReference type="GO" id="GO:0110001">
    <property type="term" value="C:toxin-antitoxin complex"/>
    <property type="evidence" value="ECO:0007669"/>
    <property type="project" value="InterPro"/>
</dbReference>
<keyword evidence="4" id="KW-0547">Nucleotide-binding</keyword>
<proteinExistence type="predicted"/>
<name>A0A1M6H7U8_9BACE</name>
<evidence type="ECO:0000313" key="7">
    <source>
        <dbReference type="Proteomes" id="UP000184192"/>
    </source>
</evidence>
<evidence type="ECO:0000256" key="3">
    <source>
        <dbReference type="ARBA" id="ARBA00022722"/>
    </source>
</evidence>
<evidence type="ECO:0000313" key="6">
    <source>
        <dbReference type="EMBL" id="SHJ18292.1"/>
    </source>
</evidence>
<protein>
    <submittedName>
        <fullName evidence="6">Uncharacterized conserved protein, contains HEPN domain</fullName>
    </submittedName>
</protein>
<dbReference type="GO" id="GO:0000166">
    <property type="term" value="F:nucleotide binding"/>
    <property type="evidence" value="ECO:0007669"/>
    <property type="project" value="UniProtKB-KW"/>
</dbReference>
<dbReference type="GO" id="GO:0004540">
    <property type="term" value="F:RNA nuclease activity"/>
    <property type="evidence" value="ECO:0007669"/>
    <property type="project" value="InterPro"/>
</dbReference>
<dbReference type="EMBL" id="FQZN01000017">
    <property type="protein sequence ID" value="SHJ18292.1"/>
    <property type="molecule type" value="Genomic_DNA"/>
</dbReference>
<keyword evidence="3" id="KW-0540">Nuclease</keyword>
<evidence type="ECO:0000256" key="5">
    <source>
        <dbReference type="ARBA" id="ARBA00022801"/>
    </source>
</evidence>
<accession>A0A1M6H7U8</accession>
<evidence type="ECO:0000256" key="1">
    <source>
        <dbReference type="ARBA" id="ARBA00022553"/>
    </source>
</evidence>
<organism evidence="6 7">
    <name type="scientific">Bacteroides stercorirosoris</name>
    <dbReference type="NCBI Taxonomy" id="871324"/>
    <lineage>
        <taxon>Bacteria</taxon>
        <taxon>Pseudomonadati</taxon>
        <taxon>Bacteroidota</taxon>
        <taxon>Bacteroidia</taxon>
        <taxon>Bacteroidales</taxon>
        <taxon>Bacteroidaceae</taxon>
        <taxon>Bacteroides</taxon>
    </lineage>
</organism>
<keyword evidence="5" id="KW-0378">Hydrolase</keyword>
<dbReference type="InterPro" id="IPR051813">
    <property type="entry name" value="HepT_RNase_toxin"/>
</dbReference>
<dbReference type="PANTHER" id="PTHR34139">
    <property type="entry name" value="UPF0331 PROTEIN MJ0127"/>
    <property type="match status" value="1"/>
</dbReference>
<dbReference type="AlphaFoldDB" id="A0A1M6H7U8"/>
<sequence length="116" mass="13539">MCKSYIPYLQHILQECNYIRSVVPDNAVMHQFLSDETLKRAVTRSLEIIGEATKKIPADIKYQWQGISWREMAGMRDKLIHDYMGVNYLIVWDVAKNIIPTLIPQIEMIIARSKTE</sequence>
<dbReference type="PANTHER" id="PTHR34139:SF1">
    <property type="entry name" value="RNASE MJ1380-RELATED"/>
    <property type="match status" value="1"/>
</dbReference>
<keyword evidence="1" id="KW-0597">Phosphoprotein</keyword>
<evidence type="ECO:0000256" key="4">
    <source>
        <dbReference type="ARBA" id="ARBA00022741"/>
    </source>
</evidence>
<evidence type="ECO:0000256" key="2">
    <source>
        <dbReference type="ARBA" id="ARBA00022649"/>
    </source>
</evidence>
<dbReference type="eggNOG" id="COG2361">
    <property type="taxonomic scope" value="Bacteria"/>
</dbReference>
<dbReference type="Pfam" id="PF01934">
    <property type="entry name" value="HepT-like"/>
    <property type="match status" value="1"/>
</dbReference>
<dbReference type="RefSeq" id="WP_025831968.1">
    <property type="nucleotide sequence ID" value="NZ_FQZN01000017.1"/>
</dbReference>
<dbReference type="InterPro" id="IPR008201">
    <property type="entry name" value="HepT-like"/>
</dbReference>
<dbReference type="Proteomes" id="UP000184192">
    <property type="component" value="Unassembled WGS sequence"/>
</dbReference>
<dbReference type="GeneID" id="92712954"/>